<dbReference type="EMBL" id="LGCI01000008">
    <property type="protein sequence ID" value="KOY81713.1"/>
    <property type="molecule type" value="Genomic_DNA"/>
</dbReference>
<protein>
    <submittedName>
        <fullName evidence="5">Uncharacterized protein</fullName>
    </submittedName>
</protein>
<sequence length="740" mass="83460">MGKFKNLGIILTSTAFTVSLLSPISQASANVQEPAEKIEIKVASAETNVTKGTLIKKVHELFPGKFDFVTENDFHLGRGHYFRNDKTIRYDLSFHKTVNDKDLYGSFTFMGNDLELESFYYQPANIAEAIYPAKYSEAEAQKLANDFLKKLPNTEGYQLQQDVYGYSYYYNIARPLSEPITYSFMYAPTHNNVPIMNKQISIDVLANGEISSFYRYSMPIRQATFDPVDQKKDEAGILAQLQENLSVELRYTIDYDYKKDEQVVKLVYVPSSGFNGVHALSGQWQSANGFTSQVPKVKAVEKLSAQPLAPRKKDMTVAEVEEFVKSLLKESSDKGKLEIDMVDEREDGKGGIIYSVHYSYIQDNGNSFGTSLEMDKATGEIVHYYDLSNELSPSDENAATITRDAALTKAIDYLKEYAPSSLHKYSKPIDEVVVDRDSKDYTFTFPRVVNELPVNGDEITVTIGHDGSLRSMFISNPNIQNWPSVKNVIPAEQAKELYSEALKLKLQYIEQNADGDKQHYDLVYTPNFNGNSYNMVDATTGKWLITEDDSKEVATISHPTAANELNYLLQQNILEVKDPASFNADQAVTKGEALKILLNSLTYGHYFRVDEDKQSFGNIDKEHPLYSVVEQAVKIGMLKPANQFAEQEQLSRQELAEWYIKLLRLDYTAKYNDIYKLNFADASSISPEYAGYIAIANAMGLIDAQQNNFNATAKVTYADLAISAFRLARAIQENNININY</sequence>
<dbReference type="RefSeq" id="WP_053995306.1">
    <property type="nucleotide sequence ID" value="NZ_CP065643.1"/>
</dbReference>
<dbReference type="OrthoDB" id="2953630at2"/>
<dbReference type="Pfam" id="PF16244">
    <property type="entry name" value="DUF4901"/>
    <property type="match status" value="1"/>
</dbReference>
<name>A0A0M9DJ71_9BACI</name>
<feature type="domain" description="SLH" evidence="3">
    <location>
        <begin position="679"/>
        <end position="721"/>
    </location>
</feature>
<keyword evidence="1 2" id="KW-0732">Signal</keyword>
<reference evidence="5 6" key="1">
    <citation type="submission" date="2015-07" db="EMBL/GenBank/DDBJ databases">
        <title>Genome sequencing project for genomic taxonomy and phylogenomics of Bacillus-like bacteria.</title>
        <authorList>
            <person name="Liu B."/>
            <person name="Wang J."/>
            <person name="Zhu Y."/>
            <person name="Liu G."/>
            <person name="Chen Q."/>
            <person name="Chen Z."/>
            <person name="Che J."/>
            <person name="Ge C."/>
            <person name="Shi H."/>
            <person name="Pan Z."/>
            <person name="Liu X."/>
        </authorList>
    </citation>
    <scope>NUCLEOTIDE SEQUENCE [LARGE SCALE GENOMIC DNA]</scope>
    <source>
        <strain evidence="5 6">DSM 54</strain>
    </source>
</reference>
<evidence type="ECO:0000313" key="6">
    <source>
        <dbReference type="Proteomes" id="UP000037977"/>
    </source>
</evidence>
<evidence type="ECO:0000256" key="1">
    <source>
        <dbReference type="ARBA" id="ARBA00022729"/>
    </source>
</evidence>
<evidence type="ECO:0000259" key="3">
    <source>
        <dbReference type="Pfam" id="PF00395"/>
    </source>
</evidence>
<dbReference type="PATRIC" id="fig|33935.3.peg.3313"/>
<accession>A0A0M9DJ71</accession>
<evidence type="ECO:0000313" key="5">
    <source>
        <dbReference type="EMBL" id="KOY81713.1"/>
    </source>
</evidence>
<proteinExistence type="predicted"/>
<dbReference type="AlphaFoldDB" id="A0A0M9DJ71"/>
<dbReference type="Pfam" id="PF00395">
    <property type="entry name" value="SLH"/>
    <property type="match status" value="1"/>
</dbReference>
<evidence type="ECO:0000259" key="4">
    <source>
        <dbReference type="Pfam" id="PF16244"/>
    </source>
</evidence>
<evidence type="ECO:0000256" key="2">
    <source>
        <dbReference type="SAM" id="SignalP"/>
    </source>
</evidence>
<feature type="signal peptide" evidence="2">
    <location>
        <begin position="1"/>
        <end position="27"/>
    </location>
</feature>
<dbReference type="InterPro" id="IPR001119">
    <property type="entry name" value="SLH_dom"/>
</dbReference>
<feature type="chain" id="PRO_5038367018" evidence="2">
    <location>
        <begin position="28"/>
        <end position="740"/>
    </location>
</feature>
<feature type="domain" description="YcdB/YcdC repeated" evidence="4">
    <location>
        <begin position="366"/>
        <end position="468"/>
    </location>
</feature>
<organism evidence="5 6">
    <name type="scientific">Lysinibacillus macroides</name>
    <dbReference type="NCBI Taxonomy" id="33935"/>
    <lineage>
        <taxon>Bacteria</taxon>
        <taxon>Bacillati</taxon>
        <taxon>Bacillota</taxon>
        <taxon>Bacilli</taxon>
        <taxon>Bacillales</taxon>
        <taxon>Bacillaceae</taxon>
        <taxon>Lysinibacillus</taxon>
    </lineage>
</organism>
<gene>
    <name evidence="5" type="ORF">ADM90_12355</name>
</gene>
<dbReference type="Proteomes" id="UP000037977">
    <property type="component" value="Unassembled WGS sequence"/>
</dbReference>
<dbReference type="STRING" id="33935.ADM90_12355"/>
<keyword evidence="6" id="KW-1185">Reference proteome</keyword>
<comment type="caution">
    <text evidence="5">The sequence shown here is derived from an EMBL/GenBank/DDBJ whole genome shotgun (WGS) entry which is preliminary data.</text>
</comment>
<dbReference type="InterPro" id="IPR032599">
    <property type="entry name" value="YcdB/YcdC_rep_domain"/>
</dbReference>